<reference evidence="3 4" key="1">
    <citation type="submission" date="2017-02" db="EMBL/GenBank/DDBJ databases">
        <authorList>
            <person name="Peterson S.W."/>
        </authorList>
    </citation>
    <scope>NUCLEOTIDE SEQUENCE [LARGE SCALE GENOMIC DNA]</scope>
    <source>
        <strain evidence="3 4">ATCC 35992</strain>
    </source>
</reference>
<dbReference type="GO" id="GO:0016829">
    <property type="term" value="F:lyase activity"/>
    <property type="evidence" value="ECO:0007669"/>
    <property type="project" value="UniProtKB-KW"/>
</dbReference>
<dbReference type="Proteomes" id="UP000190814">
    <property type="component" value="Unassembled WGS sequence"/>
</dbReference>
<protein>
    <submittedName>
        <fullName evidence="3">Pectate lyase superfamily protein</fullName>
    </submittedName>
</protein>
<dbReference type="SUPFAM" id="SSF51126">
    <property type="entry name" value="Pectin lyase-like"/>
    <property type="match status" value="1"/>
</dbReference>
<accession>A0A1T4W5U1</accession>
<organism evidence="3 4">
    <name type="scientific">Eubacterium uniforme</name>
    <dbReference type="NCBI Taxonomy" id="39495"/>
    <lineage>
        <taxon>Bacteria</taxon>
        <taxon>Bacillati</taxon>
        <taxon>Bacillota</taxon>
        <taxon>Clostridia</taxon>
        <taxon>Eubacteriales</taxon>
        <taxon>Eubacteriaceae</taxon>
        <taxon>Eubacterium</taxon>
    </lineage>
</organism>
<evidence type="ECO:0000313" key="4">
    <source>
        <dbReference type="Proteomes" id="UP000190814"/>
    </source>
</evidence>
<gene>
    <name evidence="3" type="ORF">SAMN02745111_02398</name>
</gene>
<keyword evidence="3" id="KW-0456">Lyase</keyword>
<feature type="signal peptide" evidence="2">
    <location>
        <begin position="1"/>
        <end position="23"/>
    </location>
</feature>
<keyword evidence="2" id="KW-0732">Signal</keyword>
<dbReference type="InterPro" id="IPR012334">
    <property type="entry name" value="Pectin_lyas_fold"/>
</dbReference>
<keyword evidence="4" id="KW-1185">Reference proteome</keyword>
<dbReference type="RefSeq" id="WP_078767205.1">
    <property type="nucleotide sequence ID" value="NZ_FUXZ01000022.1"/>
</dbReference>
<dbReference type="SUPFAM" id="SSF69360">
    <property type="entry name" value="Cell wall binding repeat"/>
    <property type="match status" value="1"/>
</dbReference>
<evidence type="ECO:0000313" key="3">
    <source>
        <dbReference type="EMBL" id="SKA72674.1"/>
    </source>
</evidence>
<dbReference type="EMBL" id="FUXZ01000022">
    <property type="protein sequence ID" value="SKA72674.1"/>
    <property type="molecule type" value="Genomic_DNA"/>
</dbReference>
<dbReference type="InterPro" id="IPR011050">
    <property type="entry name" value="Pectin_lyase_fold/virulence"/>
</dbReference>
<feature type="chain" id="PRO_5039485720" evidence="2">
    <location>
        <begin position="24"/>
        <end position="716"/>
    </location>
</feature>
<sequence length="716" mass="81211">MKKRVLSLFMIMAILVSCFYVDGGENSVFAKGKSQNYHIKNGRIYNKKNKIVKKKIVKIKKKKYYANKKGRVVKNKIFKYKKAKYFAQKKGALAKSKIVTYKGKKYYAQKNYKIAIDKIVTVNGKIYYANKKGVLKYLIDKKEYDANKKTEDSKSDDKKSDSSKSENGKTDDGKLSDREQITPGAPIEYYDPLFPHNDAIDYLTPQMFDAKGDGKTDDTEAFKKLFKEAYKQGFDSYPGAENPGWRHCKAIFIPSGRYIIKGTVIGTFSNFATPPMFEVSGAGRETTTIKYIGNEVLFDDQNVFGFTTFRDIEFAGNDSDNVLMNFKNKTNSGYAQRLQFISCSFVEWKTIINTMWSDQMLSEVTFAYCKIASCGYIEKPCKLFVLDCAQAVNWRFDFTDIEGFNGDVFYYKQGASICLIGGSVIPTSGNIFNFDLEDGSNTWTAGPNNAHHALCYGTRFELKKNQNGNKEKDSTLATSKANLHDTASIMLDCCGFSTLDNDTSQFLIFNGALNVDFRDCKGLHQMNICGNVTKNGWIMPKMTFSNCNDLNIDYLVQNSKLVNTQGANFVKNYVRVMVDNSYDFYLGNKQYIKTVDGLTECRQVVNLGTINKDSNEPDEYNFIELKNGKVVTTKPYGYVKYAEITVPENSKYGDNYPVTVSIYNGDTKVGETTIKFGSNKTYKIDLNVYSDDFKIVFTHSNNISPEVAMNFEFIKY</sequence>
<dbReference type="Gene3D" id="2.160.20.10">
    <property type="entry name" value="Single-stranded right-handed beta-helix, Pectin lyase-like"/>
    <property type="match status" value="1"/>
</dbReference>
<dbReference type="Gene3D" id="2.10.270.10">
    <property type="entry name" value="Cholin Binding"/>
    <property type="match status" value="1"/>
</dbReference>
<dbReference type="AlphaFoldDB" id="A0A1T4W5U1"/>
<feature type="compositionally biased region" description="Basic and acidic residues" evidence="1">
    <location>
        <begin position="148"/>
        <end position="180"/>
    </location>
</feature>
<dbReference type="PROSITE" id="PS51257">
    <property type="entry name" value="PROKAR_LIPOPROTEIN"/>
    <property type="match status" value="1"/>
</dbReference>
<dbReference type="OrthoDB" id="9795222at2"/>
<evidence type="ECO:0000256" key="1">
    <source>
        <dbReference type="SAM" id="MobiDB-lite"/>
    </source>
</evidence>
<feature type="region of interest" description="Disordered" evidence="1">
    <location>
        <begin position="148"/>
        <end position="181"/>
    </location>
</feature>
<evidence type="ECO:0000256" key="2">
    <source>
        <dbReference type="SAM" id="SignalP"/>
    </source>
</evidence>
<name>A0A1T4W5U1_9FIRM</name>
<dbReference type="STRING" id="39495.SAMN02745111_02398"/>
<proteinExistence type="predicted"/>